<sequence length="340" mass="36819">MFNRTDRGAAATGLVEFSLWGQKWPSVEVAGESHHSAEIGALFAQPVPETGTEATYVAHLVPEPTNRYDPNAVQVVIKGNLVGYLPKESAGRYQQALLALRGRGLVATVEARVWARPEVEYGYDRRGNPVERRTGHLHARVTLALAEPHLILPLNAAPSGVEIPVGRAVKLAATASGPEACAPWLRPEGEGWVHVTLHRIEEALARSTRQLVEVCIDGVAAGRMTPAMSEHFLPLIDQLEERGLGCVARAVVKGNRVKAEVSVHAAKASELSAAWLEEHVYAVPVRRVVAAPPLEPTPHADDASAVPADGRPAGWYDDPEGMAPLRYWDGSSWTARIKMR</sequence>
<evidence type="ECO:0000313" key="6">
    <source>
        <dbReference type="EMBL" id="MEX0427886.1"/>
    </source>
</evidence>
<keyword evidence="2" id="KW-0378">Hydrolase</keyword>
<comment type="caution">
    <text evidence="6">The sequence shown here is derived from an EMBL/GenBank/DDBJ whole genome shotgun (WGS) entry which is preliminary data.</text>
</comment>
<name>A0ABV3SY62_9ACTN</name>
<dbReference type="Gene3D" id="3.30.70.2330">
    <property type="match status" value="1"/>
</dbReference>
<evidence type="ECO:0000256" key="1">
    <source>
        <dbReference type="ARBA" id="ARBA00022723"/>
    </source>
</evidence>
<gene>
    <name evidence="6" type="ORF">AB3X52_09660</name>
</gene>
<feature type="domain" description="HIRAN" evidence="4">
    <location>
        <begin position="59"/>
        <end position="118"/>
    </location>
</feature>
<feature type="domain" description="DUF2510" evidence="5">
    <location>
        <begin position="313"/>
        <end position="336"/>
    </location>
</feature>
<evidence type="ECO:0000313" key="7">
    <source>
        <dbReference type="Proteomes" id="UP001556631"/>
    </source>
</evidence>
<dbReference type="InterPro" id="IPR014905">
    <property type="entry name" value="HIRAN"/>
</dbReference>
<evidence type="ECO:0000256" key="2">
    <source>
        <dbReference type="ARBA" id="ARBA00022801"/>
    </source>
</evidence>
<dbReference type="Pfam" id="PF10708">
    <property type="entry name" value="DUF2510"/>
    <property type="match status" value="1"/>
</dbReference>
<keyword evidence="7" id="KW-1185">Reference proteome</keyword>
<organism evidence="6 7">
    <name type="scientific">Nocardioides eburneus</name>
    <dbReference type="NCBI Taxonomy" id="3231482"/>
    <lineage>
        <taxon>Bacteria</taxon>
        <taxon>Bacillati</taxon>
        <taxon>Actinomycetota</taxon>
        <taxon>Actinomycetes</taxon>
        <taxon>Propionibacteriales</taxon>
        <taxon>Nocardioidaceae</taxon>
        <taxon>Nocardioides</taxon>
    </lineage>
</organism>
<dbReference type="RefSeq" id="WP_367993692.1">
    <property type="nucleotide sequence ID" value="NZ_JBFPJR010000014.1"/>
</dbReference>
<protein>
    <submittedName>
        <fullName evidence="6">DUF2510 domain-containing protein</fullName>
    </submittedName>
</protein>
<reference evidence="6 7" key="1">
    <citation type="submission" date="2024-07" db="EMBL/GenBank/DDBJ databases">
        <authorList>
            <person name="Lee S."/>
            <person name="Kang M."/>
        </authorList>
    </citation>
    <scope>NUCLEOTIDE SEQUENCE [LARGE SCALE GENOMIC DNA]</scope>
    <source>
        <strain evidence="6 7">DS6</strain>
    </source>
</reference>
<evidence type="ECO:0000259" key="4">
    <source>
        <dbReference type="Pfam" id="PF08797"/>
    </source>
</evidence>
<accession>A0ABV3SY62</accession>
<feature type="region of interest" description="Disordered" evidence="3">
    <location>
        <begin position="294"/>
        <end position="313"/>
    </location>
</feature>
<evidence type="ECO:0000259" key="5">
    <source>
        <dbReference type="Pfam" id="PF10708"/>
    </source>
</evidence>
<keyword evidence="1" id="KW-0479">Metal-binding</keyword>
<dbReference type="EMBL" id="JBFPJR010000014">
    <property type="protein sequence ID" value="MEX0427886.1"/>
    <property type="molecule type" value="Genomic_DNA"/>
</dbReference>
<proteinExistence type="predicted"/>
<dbReference type="InterPro" id="IPR018929">
    <property type="entry name" value="DUF2510"/>
</dbReference>
<dbReference type="Proteomes" id="UP001556631">
    <property type="component" value="Unassembled WGS sequence"/>
</dbReference>
<dbReference type="Pfam" id="PF08797">
    <property type="entry name" value="HIRAN"/>
    <property type="match status" value="1"/>
</dbReference>
<evidence type="ECO:0000256" key="3">
    <source>
        <dbReference type="SAM" id="MobiDB-lite"/>
    </source>
</evidence>